<accession>L8JIW8</accession>
<comment type="caution">
    <text evidence="2">The sequence shown here is derived from an EMBL/GenBank/DDBJ whole genome shotgun (WGS) entry which is preliminary data.</text>
</comment>
<organism evidence="2 3">
    <name type="scientific">Fulvivirga imtechensis AK7</name>
    <dbReference type="NCBI Taxonomy" id="1237149"/>
    <lineage>
        <taxon>Bacteria</taxon>
        <taxon>Pseudomonadati</taxon>
        <taxon>Bacteroidota</taxon>
        <taxon>Cytophagia</taxon>
        <taxon>Cytophagales</taxon>
        <taxon>Fulvivirgaceae</taxon>
        <taxon>Fulvivirga</taxon>
    </lineage>
</organism>
<reference evidence="2 3" key="1">
    <citation type="submission" date="2012-12" db="EMBL/GenBank/DDBJ databases">
        <title>Genome assembly of Fulvivirga imtechensis AK7.</title>
        <authorList>
            <person name="Nupur N."/>
            <person name="Khatri I."/>
            <person name="Kumar R."/>
            <person name="Subramanian S."/>
            <person name="Pinnaka A."/>
        </authorList>
    </citation>
    <scope>NUCLEOTIDE SEQUENCE [LARGE SCALE GENOMIC DNA]</scope>
    <source>
        <strain evidence="2 3">AK7</strain>
    </source>
</reference>
<dbReference type="Proteomes" id="UP000011135">
    <property type="component" value="Unassembled WGS sequence"/>
</dbReference>
<gene>
    <name evidence="2" type="ORF">C900_00668</name>
</gene>
<dbReference type="EMBL" id="AMZN01000133">
    <property type="protein sequence ID" value="ELR68193.1"/>
    <property type="molecule type" value="Genomic_DNA"/>
</dbReference>
<keyword evidence="3" id="KW-1185">Reference proteome</keyword>
<name>L8JIW8_9BACT</name>
<proteinExistence type="predicted"/>
<protein>
    <submittedName>
        <fullName evidence="2">Uncharacterized protein</fullName>
    </submittedName>
</protein>
<evidence type="ECO:0000313" key="2">
    <source>
        <dbReference type="EMBL" id="ELR68193.1"/>
    </source>
</evidence>
<dbReference type="AlphaFoldDB" id="L8JIW8"/>
<evidence type="ECO:0000256" key="1">
    <source>
        <dbReference type="SAM" id="MobiDB-lite"/>
    </source>
</evidence>
<evidence type="ECO:0000313" key="3">
    <source>
        <dbReference type="Proteomes" id="UP000011135"/>
    </source>
</evidence>
<sequence length="46" mass="4994">MLTFPPVGQHEFVSSAELTYSPECSPTSGTEYTTASQLKNTSRAEI</sequence>
<feature type="region of interest" description="Disordered" evidence="1">
    <location>
        <begin position="20"/>
        <end position="46"/>
    </location>
</feature>